<protein>
    <submittedName>
        <fullName evidence="1">Uncharacterized protein</fullName>
    </submittedName>
</protein>
<name>Q6Z8Y4_ORYSJ</name>
<organism evidence="1 2">
    <name type="scientific">Oryza sativa subsp. japonica</name>
    <name type="common">Rice</name>
    <dbReference type="NCBI Taxonomy" id="39947"/>
    <lineage>
        <taxon>Eukaryota</taxon>
        <taxon>Viridiplantae</taxon>
        <taxon>Streptophyta</taxon>
        <taxon>Embryophyta</taxon>
        <taxon>Tracheophyta</taxon>
        <taxon>Spermatophyta</taxon>
        <taxon>Magnoliopsida</taxon>
        <taxon>Liliopsida</taxon>
        <taxon>Poales</taxon>
        <taxon>Poaceae</taxon>
        <taxon>BOP clade</taxon>
        <taxon>Oryzoideae</taxon>
        <taxon>Oryzeae</taxon>
        <taxon>Oryzinae</taxon>
        <taxon>Oryza</taxon>
        <taxon>Oryza sativa</taxon>
    </lineage>
</organism>
<proteinExistence type="predicted"/>
<reference evidence="2" key="2">
    <citation type="journal article" date="2008" name="Nucleic Acids Res.">
        <title>The rice annotation project database (RAP-DB): 2008 update.</title>
        <authorList>
            <consortium name="The rice annotation project (RAP)"/>
        </authorList>
    </citation>
    <scope>GENOME REANNOTATION</scope>
    <source>
        <strain evidence="2">cv. Nipponbare</strain>
    </source>
</reference>
<gene>
    <name evidence="1" type="primary">P0501G04.28</name>
</gene>
<reference evidence="2" key="1">
    <citation type="journal article" date="2005" name="Nature">
        <title>The map-based sequence of the rice genome.</title>
        <authorList>
            <consortium name="International rice genome sequencing project (IRGSP)"/>
            <person name="Matsumoto T."/>
            <person name="Wu J."/>
            <person name="Kanamori H."/>
            <person name="Katayose Y."/>
            <person name="Fujisawa M."/>
            <person name="Namiki N."/>
            <person name="Mizuno H."/>
            <person name="Yamamoto K."/>
            <person name="Antonio B.A."/>
            <person name="Baba T."/>
            <person name="Sakata K."/>
            <person name="Nagamura Y."/>
            <person name="Aoki H."/>
            <person name="Arikawa K."/>
            <person name="Arita K."/>
            <person name="Bito T."/>
            <person name="Chiden Y."/>
            <person name="Fujitsuka N."/>
            <person name="Fukunaka R."/>
            <person name="Hamada M."/>
            <person name="Harada C."/>
            <person name="Hayashi A."/>
            <person name="Hijishita S."/>
            <person name="Honda M."/>
            <person name="Hosokawa S."/>
            <person name="Ichikawa Y."/>
            <person name="Idonuma A."/>
            <person name="Iijima M."/>
            <person name="Ikeda M."/>
            <person name="Ikeno M."/>
            <person name="Ito K."/>
            <person name="Ito S."/>
            <person name="Ito T."/>
            <person name="Ito Y."/>
            <person name="Ito Y."/>
            <person name="Iwabuchi A."/>
            <person name="Kamiya K."/>
            <person name="Karasawa W."/>
            <person name="Kurita K."/>
            <person name="Katagiri S."/>
            <person name="Kikuta A."/>
            <person name="Kobayashi H."/>
            <person name="Kobayashi N."/>
            <person name="Machita K."/>
            <person name="Maehara T."/>
            <person name="Masukawa M."/>
            <person name="Mizubayashi T."/>
            <person name="Mukai Y."/>
            <person name="Nagasaki H."/>
            <person name="Nagata Y."/>
            <person name="Naito S."/>
            <person name="Nakashima M."/>
            <person name="Nakama Y."/>
            <person name="Nakamichi Y."/>
            <person name="Nakamura M."/>
            <person name="Meguro A."/>
            <person name="Negishi M."/>
            <person name="Ohta I."/>
            <person name="Ohta T."/>
            <person name="Okamoto M."/>
            <person name="Ono N."/>
            <person name="Saji S."/>
            <person name="Sakaguchi M."/>
            <person name="Sakai K."/>
            <person name="Shibata M."/>
            <person name="Shimokawa T."/>
            <person name="Song J."/>
            <person name="Takazaki Y."/>
            <person name="Terasawa K."/>
            <person name="Tsugane M."/>
            <person name="Tsuji K."/>
            <person name="Ueda S."/>
            <person name="Waki K."/>
            <person name="Yamagata H."/>
            <person name="Yamamoto M."/>
            <person name="Yamamoto S."/>
            <person name="Yamane H."/>
            <person name="Yoshiki S."/>
            <person name="Yoshihara R."/>
            <person name="Yukawa K."/>
            <person name="Zhong H."/>
            <person name="Yano M."/>
            <person name="Yuan Q."/>
            <person name="Ouyang S."/>
            <person name="Liu J."/>
            <person name="Jones K.M."/>
            <person name="Gansberger K."/>
            <person name="Moffat K."/>
            <person name="Hill J."/>
            <person name="Bera J."/>
            <person name="Fadrosh D."/>
            <person name="Jin S."/>
            <person name="Johri S."/>
            <person name="Kim M."/>
            <person name="Overton L."/>
            <person name="Reardon M."/>
            <person name="Tsitrin T."/>
            <person name="Vuong H."/>
            <person name="Weaver B."/>
            <person name="Ciecko A."/>
            <person name="Tallon L."/>
            <person name="Jackson J."/>
            <person name="Pai G."/>
            <person name="Aken S.V."/>
            <person name="Utterback T."/>
            <person name="Reidmuller S."/>
            <person name="Feldblyum T."/>
            <person name="Hsiao J."/>
            <person name="Zismann V."/>
            <person name="Iobst S."/>
            <person name="de Vazeille A.R."/>
            <person name="Buell C.R."/>
            <person name="Ying K."/>
            <person name="Li Y."/>
            <person name="Lu T."/>
            <person name="Huang Y."/>
            <person name="Zhao Q."/>
            <person name="Feng Q."/>
            <person name="Zhang L."/>
            <person name="Zhu J."/>
            <person name="Weng Q."/>
            <person name="Mu J."/>
            <person name="Lu Y."/>
            <person name="Fan D."/>
            <person name="Liu Y."/>
            <person name="Guan J."/>
            <person name="Zhang Y."/>
            <person name="Yu S."/>
            <person name="Liu X."/>
            <person name="Zhang Y."/>
            <person name="Hong G."/>
            <person name="Han B."/>
            <person name="Choisne N."/>
            <person name="Demange N."/>
            <person name="Orjeda G."/>
            <person name="Samain S."/>
            <person name="Cattolico L."/>
            <person name="Pelletier E."/>
            <person name="Couloux A."/>
            <person name="Segurens B."/>
            <person name="Wincker P."/>
            <person name="D'Hont A."/>
            <person name="Scarpelli C."/>
            <person name="Weissenbach J."/>
            <person name="Salanoubat M."/>
            <person name="Quetier F."/>
            <person name="Yu Y."/>
            <person name="Kim H.R."/>
            <person name="Rambo T."/>
            <person name="Currie J."/>
            <person name="Collura K."/>
            <person name="Luo M."/>
            <person name="Yang T."/>
            <person name="Ammiraju J.S.S."/>
            <person name="Engler F."/>
            <person name="Soderlund C."/>
            <person name="Wing R.A."/>
            <person name="Palmer L.E."/>
            <person name="de la Bastide M."/>
            <person name="Spiegel L."/>
            <person name="Nascimento L."/>
            <person name="Zutavern T."/>
            <person name="O'Shaughnessy A."/>
            <person name="Dike S."/>
            <person name="Dedhia N."/>
            <person name="Preston R."/>
            <person name="Balija V."/>
            <person name="McCombie W.R."/>
            <person name="Chow T."/>
            <person name="Chen H."/>
            <person name="Chung M."/>
            <person name="Chen C."/>
            <person name="Shaw J."/>
            <person name="Wu H."/>
            <person name="Hsiao K."/>
            <person name="Chao Y."/>
            <person name="Chu M."/>
            <person name="Cheng C."/>
            <person name="Hour A."/>
            <person name="Lee P."/>
            <person name="Lin S."/>
            <person name="Lin Y."/>
            <person name="Liou J."/>
            <person name="Liu S."/>
            <person name="Hsing Y."/>
            <person name="Raghuvanshi S."/>
            <person name="Mohanty A."/>
            <person name="Bharti A.K."/>
            <person name="Gaur A."/>
            <person name="Gupta V."/>
            <person name="Kumar D."/>
            <person name="Ravi V."/>
            <person name="Vij S."/>
            <person name="Kapur A."/>
            <person name="Khurana P."/>
            <person name="Khurana P."/>
            <person name="Khurana J.P."/>
            <person name="Tyagi A.K."/>
            <person name="Gaikwad K."/>
            <person name="Singh A."/>
            <person name="Dalal V."/>
            <person name="Srivastava S."/>
            <person name="Dixit A."/>
            <person name="Pal A.K."/>
            <person name="Ghazi I.A."/>
            <person name="Yadav M."/>
            <person name="Pandit A."/>
            <person name="Bhargava A."/>
            <person name="Sureshbabu K."/>
            <person name="Batra K."/>
            <person name="Sharma T.R."/>
            <person name="Mohapatra T."/>
            <person name="Singh N.K."/>
            <person name="Messing J."/>
            <person name="Nelson A.B."/>
            <person name="Fuks G."/>
            <person name="Kavchok S."/>
            <person name="Keizer G."/>
            <person name="Linton E."/>
            <person name="Llaca V."/>
            <person name="Song R."/>
            <person name="Tanyolac B."/>
            <person name="Young S."/>
            <person name="Ho-Il K."/>
            <person name="Hahn J.H."/>
            <person name="Sangsakoo G."/>
            <person name="Vanavichit A."/>
            <person name="de Mattos Luiz.A.T."/>
            <person name="Zimmer P.D."/>
            <person name="Malone G."/>
            <person name="Dellagostin O."/>
            <person name="de Oliveira A.C."/>
            <person name="Bevan M."/>
            <person name="Bancroft I."/>
            <person name="Minx P."/>
            <person name="Cordum H."/>
            <person name="Wilson R."/>
            <person name="Cheng Z."/>
            <person name="Jin W."/>
            <person name="Jiang J."/>
            <person name="Leong S.A."/>
            <person name="Iwama H."/>
            <person name="Gojobori T."/>
            <person name="Itoh T."/>
            <person name="Niimura Y."/>
            <person name="Fujii Y."/>
            <person name="Habara T."/>
            <person name="Sakai H."/>
            <person name="Sato Y."/>
            <person name="Wilson G."/>
            <person name="Kumar K."/>
            <person name="McCouch S."/>
            <person name="Juretic N."/>
            <person name="Hoen D."/>
            <person name="Wright S."/>
            <person name="Bruskiewich R."/>
            <person name="Bureau T."/>
            <person name="Miyao A."/>
            <person name="Hirochika H."/>
            <person name="Nishikawa T."/>
            <person name="Kadowaki K."/>
            <person name="Sugiura M."/>
            <person name="Burr B."/>
            <person name="Sasaki T."/>
        </authorList>
    </citation>
    <scope>NUCLEOTIDE SEQUENCE [LARGE SCALE GENOMIC DNA]</scope>
    <source>
        <strain evidence="2">cv. Nipponbare</strain>
    </source>
</reference>
<dbReference type="EMBL" id="AP004752">
    <property type="protein sequence ID" value="BAD07847.1"/>
    <property type="molecule type" value="Genomic_DNA"/>
</dbReference>
<dbReference type="AlphaFoldDB" id="Q6Z8Y4"/>
<evidence type="ECO:0000313" key="2">
    <source>
        <dbReference type="Proteomes" id="UP000000763"/>
    </source>
</evidence>
<evidence type="ECO:0000313" key="1">
    <source>
        <dbReference type="EMBL" id="BAD07847.1"/>
    </source>
</evidence>
<dbReference type="Proteomes" id="UP000000763">
    <property type="component" value="Chromosome 2"/>
</dbReference>
<sequence>MKQRSKAHKMQAIWLGTQLQPGFASLLSRVIYSDGWMPVWTADPSLATGGGSAGTGHRVLSSHKKRLGTPLIDGYY</sequence>
<accession>Q6Z8Y4</accession>